<evidence type="ECO:0000256" key="1">
    <source>
        <dbReference type="ARBA" id="ARBA00022448"/>
    </source>
</evidence>
<dbReference type="Proteomes" id="UP000033070">
    <property type="component" value="Chromosome"/>
</dbReference>
<keyword evidence="3 6" id="KW-0479">Metal-binding</keyword>
<evidence type="ECO:0000259" key="8">
    <source>
        <dbReference type="PROSITE" id="PS51007"/>
    </source>
</evidence>
<keyword evidence="2 6" id="KW-0349">Heme</keyword>
<evidence type="ECO:0000313" key="9">
    <source>
        <dbReference type="EMBL" id="BBE50558.1"/>
    </source>
</evidence>
<keyword evidence="4" id="KW-0249">Electron transport</keyword>
<dbReference type="Pfam" id="PF00034">
    <property type="entry name" value="Cytochrom_C"/>
    <property type="match status" value="1"/>
</dbReference>
<dbReference type="GO" id="GO:0005506">
    <property type="term" value="F:iron ion binding"/>
    <property type="evidence" value="ECO:0007669"/>
    <property type="project" value="InterPro"/>
</dbReference>
<dbReference type="InterPro" id="IPR002324">
    <property type="entry name" value="Cyt_c_ID"/>
</dbReference>
<keyword evidence="7" id="KW-0732">Signal</keyword>
<gene>
    <name evidence="9" type="ORF">OYT1_ch0997</name>
</gene>
<dbReference type="GO" id="GO:0009055">
    <property type="term" value="F:electron transfer activity"/>
    <property type="evidence" value="ECO:0007669"/>
    <property type="project" value="InterPro"/>
</dbReference>
<dbReference type="InterPro" id="IPR009056">
    <property type="entry name" value="Cyt_c-like_dom"/>
</dbReference>
<proteinExistence type="predicted"/>
<reference evidence="9 10" key="1">
    <citation type="submission" date="2018-06" db="EMBL/GenBank/DDBJ databases">
        <title>OYT1 Genome Sequencing.</title>
        <authorList>
            <person name="Kato S."/>
            <person name="Itoh T."/>
            <person name="Ohkuma M."/>
        </authorList>
    </citation>
    <scope>NUCLEOTIDE SEQUENCE [LARGE SCALE GENOMIC DNA]</scope>
    <source>
        <strain evidence="9 10">OYT1</strain>
    </source>
</reference>
<evidence type="ECO:0000256" key="2">
    <source>
        <dbReference type="ARBA" id="ARBA00022617"/>
    </source>
</evidence>
<comment type="PTM">
    <text evidence="6">Binds 1 heme c group covalently per subunit.</text>
</comment>
<dbReference type="EMBL" id="AP018738">
    <property type="protein sequence ID" value="BBE50558.1"/>
    <property type="molecule type" value="Genomic_DNA"/>
</dbReference>
<keyword evidence="5 6" id="KW-0408">Iron</keyword>
<dbReference type="PROSITE" id="PS51007">
    <property type="entry name" value="CYTC"/>
    <property type="match status" value="1"/>
</dbReference>
<organism evidence="9 10">
    <name type="scientific">Ferriphaselus amnicola</name>
    <dbReference type="NCBI Taxonomy" id="1188319"/>
    <lineage>
        <taxon>Bacteria</taxon>
        <taxon>Pseudomonadati</taxon>
        <taxon>Pseudomonadota</taxon>
        <taxon>Betaproteobacteria</taxon>
        <taxon>Nitrosomonadales</taxon>
        <taxon>Gallionellaceae</taxon>
        <taxon>Ferriphaselus</taxon>
    </lineage>
</organism>
<accession>A0A2Z6GAN4</accession>
<dbReference type="PRINTS" id="PR00606">
    <property type="entry name" value="CYTCHROMECID"/>
</dbReference>
<dbReference type="SUPFAM" id="SSF46626">
    <property type="entry name" value="Cytochrome c"/>
    <property type="match status" value="1"/>
</dbReference>
<name>A0A2Z6GAN4_9PROT</name>
<sequence length="104" mass="10692">MNKLILTGMVASLMMAGVAQAEDGEALAKKSGCTMCHSVDKKVMGPAFKEVAAKYAGKADAQAKLEAKVRSGGSGSFSGKMPPTAAKVSDADIKAMVSWILALK</sequence>
<feature type="signal peptide" evidence="7">
    <location>
        <begin position="1"/>
        <end position="21"/>
    </location>
</feature>
<evidence type="ECO:0000256" key="6">
    <source>
        <dbReference type="PIRSR" id="PIRSR602324-1"/>
    </source>
</evidence>
<evidence type="ECO:0000256" key="7">
    <source>
        <dbReference type="SAM" id="SignalP"/>
    </source>
</evidence>
<keyword evidence="1" id="KW-0813">Transport</keyword>
<evidence type="ECO:0000313" key="10">
    <source>
        <dbReference type="Proteomes" id="UP000033070"/>
    </source>
</evidence>
<evidence type="ECO:0000256" key="4">
    <source>
        <dbReference type="ARBA" id="ARBA00022982"/>
    </source>
</evidence>
<dbReference type="Gene3D" id="1.10.760.10">
    <property type="entry name" value="Cytochrome c-like domain"/>
    <property type="match status" value="1"/>
</dbReference>
<dbReference type="RefSeq" id="WP_062627429.1">
    <property type="nucleotide sequence ID" value="NZ_AP018738.1"/>
</dbReference>
<dbReference type="KEGG" id="fam:OYT1_ch0997"/>
<dbReference type="STRING" id="1188319.OYT1_02326"/>
<feature type="chain" id="PRO_5017446030" evidence="7">
    <location>
        <begin position="22"/>
        <end position="104"/>
    </location>
</feature>
<feature type="binding site" description="covalent" evidence="6">
    <location>
        <position position="33"/>
    </location>
    <ligand>
        <name>heme c</name>
        <dbReference type="ChEBI" id="CHEBI:61717"/>
    </ligand>
</feature>
<dbReference type="GO" id="GO:0020037">
    <property type="term" value="F:heme binding"/>
    <property type="evidence" value="ECO:0007669"/>
    <property type="project" value="InterPro"/>
</dbReference>
<dbReference type="OrthoDB" id="9811281at2"/>
<evidence type="ECO:0000256" key="3">
    <source>
        <dbReference type="ARBA" id="ARBA00022723"/>
    </source>
</evidence>
<feature type="domain" description="Cytochrome c" evidence="8">
    <location>
        <begin position="19"/>
        <end position="104"/>
    </location>
</feature>
<keyword evidence="10" id="KW-1185">Reference proteome</keyword>
<evidence type="ECO:0000256" key="5">
    <source>
        <dbReference type="ARBA" id="ARBA00023004"/>
    </source>
</evidence>
<dbReference type="AlphaFoldDB" id="A0A2Z6GAN4"/>
<dbReference type="InterPro" id="IPR036909">
    <property type="entry name" value="Cyt_c-like_dom_sf"/>
</dbReference>
<feature type="binding site" description="covalent" evidence="6">
    <location>
        <position position="37"/>
    </location>
    <ligand>
        <name>heme c</name>
        <dbReference type="ChEBI" id="CHEBI:61717"/>
    </ligand>
</feature>
<protein>
    <submittedName>
        <fullName evidence="9">Cytochrome c-551</fullName>
    </submittedName>
</protein>